<dbReference type="Proteomes" id="UP000642748">
    <property type="component" value="Unassembled WGS sequence"/>
</dbReference>
<evidence type="ECO:0008006" key="3">
    <source>
        <dbReference type="Google" id="ProtNLM"/>
    </source>
</evidence>
<protein>
    <recommendedName>
        <fullName evidence="3">DUF1508 domain-containing protein</fullName>
    </recommendedName>
</protein>
<gene>
    <name evidence="1" type="ORF">Raf01_80100</name>
</gene>
<evidence type="ECO:0000313" key="2">
    <source>
        <dbReference type="Proteomes" id="UP000642748"/>
    </source>
</evidence>
<dbReference type="AlphaFoldDB" id="A0A8J3R1E5"/>
<dbReference type="SUPFAM" id="SSF160113">
    <property type="entry name" value="YegP-like"/>
    <property type="match status" value="1"/>
</dbReference>
<name>A0A8J3R1E5_9ACTN</name>
<dbReference type="RefSeq" id="WP_203923278.1">
    <property type="nucleotide sequence ID" value="NZ_BONZ01000085.1"/>
</dbReference>
<dbReference type="Gene3D" id="2.30.29.80">
    <property type="match status" value="1"/>
</dbReference>
<reference evidence="1" key="1">
    <citation type="submission" date="2021-01" db="EMBL/GenBank/DDBJ databases">
        <title>Whole genome shotgun sequence of Rugosimonospora africana NBRC 104875.</title>
        <authorList>
            <person name="Komaki H."/>
            <person name="Tamura T."/>
        </authorList>
    </citation>
    <scope>NUCLEOTIDE SEQUENCE</scope>
    <source>
        <strain evidence="1">NBRC 104875</strain>
    </source>
</reference>
<organism evidence="1 2">
    <name type="scientific">Rugosimonospora africana</name>
    <dbReference type="NCBI Taxonomy" id="556532"/>
    <lineage>
        <taxon>Bacteria</taxon>
        <taxon>Bacillati</taxon>
        <taxon>Actinomycetota</taxon>
        <taxon>Actinomycetes</taxon>
        <taxon>Micromonosporales</taxon>
        <taxon>Micromonosporaceae</taxon>
        <taxon>Rugosimonospora</taxon>
    </lineage>
</organism>
<dbReference type="EMBL" id="BONZ01000085">
    <property type="protein sequence ID" value="GIH19838.1"/>
    <property type="molecule type" value="Genomic_DNA"/>
</dbReference>
<comment type="caution">
    <text evidence="1">The sequence shown here is derived from an EMBL/GenBank/DDBJ whole genome shotgun (WGS) entry which is preliminary data.</text>
</comment>
<accession>A0A8J3R1E5</accession>
<evidence type="ECO:0000313" key="1">
    <source>
        <dbReference type="EMBL" id="GIH19838.1"/>
    </source>
</evidence>
<dbReference type="InterPro" id="IPR036913">
    <property type="entry name" value="YegP-like_sf"/>
</dbReference>
<keyword evidence="2" id="KW-1185">Reference proteome</keyword>
<proteinExistence type="predicted"/>
<sequence length="121" mass="13256">MTATLDHRQPVARPQVVTTVNNDGVFGWRMLAANGRPLAASVQLFPDADTAEAAFQALVQESDLAREISHPPSGVGWTWLTLDPDGTAVAMAARDFGRRDACLRSYEQFLHTLRTFAPLAY</sequence>